<evidence type="ECO:0000259" key="1">
    <source>
        <dbReference type="SMART" id="SM00881"/>
    </source>
</evidence>
<evidence type="ECO:0000313" key="3">
    <source>
        <dbReference type="Proteomes" id="UP000236728"/>
    </source>
</evidence>
<dbReference type="SUPFAM" id="SSF51735">
    <property type="entry name" value="NAD(P)-binding Rossmann-fold domains"/>
    <property type="match status" value="1"/>
</dbReference>
<proteinExistence type="predicted"/>
<keyword evidence="3" id="KW-1185">Reference proteome</keyword>
<reference evidence="2 3" key="1">
    <citation type="submission" date="2016-10" db="EMBL/GenBank/DDBJ databases">
        <authorList>
            <person name="de Groot N.N."/>
        </authorList>
    </citation>
    <scope>NUCLEOTIDE SEQUENCE [LARGE SCALE GENOMIC DNA]</scope>
    <source>
        <strain evidence="2 3">DSM 22489</strain>
    </source>
</reference>
<dbReference type="RefSeq" id="WP_103931682.1">
    <property type="nucleotide sequence ID" value="NZ_FNVA01000001.1"/>
</dbReference>
<protein>
    <recommendedName>
        <fullName evidence="1">CoA-binding domain-containing protein</fullName>
    </recommendedName>
</protein>
<gene>
    <name evidence="2" type="ORF">SAMN05421819_0802</name>
</gene>
<name>A0A1H5U156_9BACT</name>
<dbReference type="Proteomes" id="UP000236728">
    <property type="component" value="Unassembled WGS sequence"/>
</dbReference>
<dbReference type="PANTHER" id="PTHR33303">
    <property type="entry name" value="CYTOPLASMIC PROTEIN-RELATED"/>
    <property type="match status" value="1"/>
</dbReference>
<organism evidence="2 3">
    <name type="scientific">Bryocella elongata</name>
    <dbReference type="NCBI Taxonomy" id="863522"/>
    <lineage>
        <taxon>Bacteria</taxon>
        <taxon>Pseudomonadati</taxon>
        <taxon>Acidobacteriota</taxon>
        <taxon>Terriglobia</taxon>
        <taxon>Terriglobales</taxon>
        <taxon>Acidobacteriaceae</taxon>
        <taxon>Bryocella</taxon>
    </lineage>
</organism>
<dbReference type="PANTHER" id="PTHR33303:SF2">
    <property type="entry name" value="COA-BINDING DOMAIN-CONTAINING PROTEIN"/>
    <property type="match status" value="1"/>
</dbReference>
<dbReference type="Gene3D" id="3.40.50.720">
    <property type="entry name" value="NAD(P)-binding Rossmann-like Domain"/>
    <property type="match status" value="1"/>
</dbReference>
<sequence>MNEPEVILEMLGGPCALRPGSRSGRTLAVVGLSDNPARPSFSVASYMQDHGYRILPVNPSIPSALGETSYPSLRDLPIKPDVVNVFRLPGFIPDIVDEMIELGLRNLWVQLGIVHEEAAAKAEAAGIHVVMDRCIFIEHRRLARELAS</sequence>
<dbReference type="Pfam" id="PF13380">
    <property type="entry name" value="CoA_binding_2"/>
    <property type="match status" value="1"/>
</dbReference>
<dbReference type="EMBL" id="FNVA01000001">
    <property type="protein sequence ID" value="SEF68158.1"/>
    <property type="molecule type" value="Genomic_DNA"/>
</dbReference>
<feature type="domain" description="CoA-binding" evidence="1">
    <location>
        <begin position="20"/>
        <end position="113"/>
    </location>
</feature>
<evidence type="ECO:0000313" key="2">
    <source>
        <dbReference type="EMBL" id="SEF68158.1"/>
    </source>
</evidence>
<dbReference type="InterPro" id="IPR036291">
    <property type="entry name" value="NAD(P)-bd_dom_sf"/>
</dbReference>
<dbReference type="SMART" id="SM00881">
    <property type="entry name" value="CoA_binding"/>
    <property type="match status" value="1"/>
</dbReference>
<dbReference type="InterPro" id="IPR003781">
    <property type="entry name" value="CoA-bd"/>
</dbReference>
<dbReference type="AlphaFoldDB" id="A0A1H5U156"/>
<dbReference type="OrthoDB" id="9804695at2"/>
<accession>A0A1H5U156</accession>